<organism evidence="2 3">
    <name type="scientific">Peteryoungia ipomoeae</name>
    <dbReference type="NCBI Taxonomy" id="1210932"/>
    <lineage>
        <taxon>Bacteria</taxon>
        <taxon>Pseudomonadati</taxon>
        <taxon>Pseudomonadota</taxon>
        <taxon>Alphaproteobacteria</taxon>
        <taxon>Hyphomicrobiales</taxon>
        <taxon>Rhizobiaceae</taxon>
        <taxon>Peteryoungia</taxon>
    </lineage>
</organism>
<evidence type="ECO:0000256" key="1">
    <source>
        <dbReference type="SAM" id="MobiDB-lite"/>
    </source>
</evidence>
<dbReference type="Pfam" id="PF10098">
    <property type="entry name" value="DUF2336"/>
    <property type="match status" value="1"/>
</dbReference>
<keyword evidence="3" id="KW-1185">Reference proteome</keyword>
<name>A0A4S8P029_9HYPH</name>
<dbReference type="InterPro" id="IPR019285">
    <property type="entry name" value="DUF2336"/>
</dbReference>
<dbReference type="EMBL" id="STGV01000003">
    <property type="protein sequence ID" value="THV23403.1"/>
    <property type="molecule type" value="Genomic_DNA"/>
</dbReference>
<reference evidence="2 3" key="1">
    <citation type="submission" date="2019-04" db="EMBL/GenBank/DDBJ databases">
        <title>Genome sequence of strain shin9-1.</title>
        <authorList>
            <person name="Gao J."/>
            <person name="Sun J."/>
        </authorList>
    </citation>
    <scope>NUCLEOTIDE SEQUENCE [LARGE SCALE GENOMIC DNA]</scope>
    <source>
        <strain evidence="3">shin9-1</strain>
    </source>
</reference>
<dbReference type="Proteomes" id="UP000308828">
    <property type="component" value="Unassembled WGS sequence"/>
</dbReference>
<dbReference type="AlphaFoldDB" id="A0A4S8P029"/>
<sequence length="364" mass="39140">MATVTSFQALSHPGKSELRQFAELFQPLFAASSIEARRDAVAALSQSPNLPLSVAAFIASQPISIAAPFLAVSPALSDDMLIIIARCQGADHARAIVKREKLSPMVIDALVSLRHYQAPRRAEAEEVAEISEPQTTAPAPETPAVRRMAIAGPETEVAPLEAAEQDRIEREESLRRTIKTLALKDSPAETDRLGRLTIGPVQAALLVRFARAHDGGAFCTTLADVLSSSRWLAERILIDISGRQLATTLVGCGMELADAVFVLAKLYPHLGRSEEGKMRAERLLAEIQPLAAESRIESWLRADRYTYGETAVSVPGSDVTAPATTGASLQTGFAKLTGQAGTSPATRRPVGDDHARQVLRARKR</sequence>
<comment type="caution">
    <text evidence="2">The sequence shown here is derived from an EMBL/GenBank/DDBJ whole genome shotgun (WGS) entry which is preliminary data.</text>
</comment>
<feature type="region of interest" description="Disordered" evidence="1">
    <location>
        <begin position="338"/>
        <end position="364"/>
    </location>
</feature>
<gene>
    <name evidence="2" type="ORF">FAA97_09840</name>
</gene>
<evidence type="ECO:0000313" key="3">
    <source>
        <dbReference type="Proteomes" id="UP000308828"/>
    </source>
</evidence>
<proteinExistence type="predicted"/>
<protein>
    <submittedName>
        <fullName evidence="2">DUF2336 domain-containing protein</fullName>
    </submittedName>
</protein>
<dbReference type="OrthoDB" id="8437049at2"/>
<evidence type="ECO:0000313" key="2">
    <source>
        <dbReference type="EMBL" id="THV23403.1"/>
    </source>
</evidence>
<accession>A0A4S8P029</accession>